<evidence type="ECO:0000313" key="1">
    <source>
        <dbReference type="EMBL" id="QHT25220.1"/>
    </source>
</evidence>
<accession>A0A6C0E9G3</accession>
<dbReference type="InterPro" id="IPR043472">
    <property type="entry name" value="Macro_dom-like"/>
</dbReference>
<dbReference type="Gene3D" id="3.40.220.10">
    <property type="entry name" value="Leucine Aminopeptidase, subunit E, domain 1"/>
    <property type="match status" value="1"/>
</dbReference>
<evidence type="ECO:0008006" key="2">
    <source>
        <dbReference type="Google" id="ProtNLM"/>
    </source>
</evidence>
<organism evidence="1">
    <name type="scientific">viral metagenome</name>
    <dbReference type="NCBI Taxonomy" id="1070528"/>
    <lineage>
        <taxon>unclassified sequences</taxon>
        <taxon>metagenomes</taxon>
        <taxon>organismal metagenomes</taxon>
    </lineage>
</organism>
<reference evidence="1" key="1">
    <citation type="journal article" date="2020" name="Nature">
        <title>Giant virus diversity and host interactions through global metagenomics.</title>
        <authorList>
            <person name="Schulz F."/>
            <person name="Roux S."/>
            <person name="Paez-Espino D."/>
            <person name="Jungbluth S."/>
            <person name="Walsh D.A."/>
            <person name="Denef V.J."/>
            <person name="McMahon K.D."/>
            <person name="Konstantinidis K.T."/>
            <person name="Eloe-Fadrosh E.A."/>
            <person name="Kyrpides N.C."/>
            <person name="Woyke T."/>
        </authorList>
    </citation>
    <scope>NUCLEOTIDE SEQUENCE</scope>
    <source>
        <strain evidence="1">GVMAG-M-3300023179-150</strain>
    </source>
</reference>
<protein>
    <recommendedName>
        <fullName evidence="2">Macro domain-containing protein</fullName>
    </recommendedName>
</protein>
<dbReference type="AlphaFoldDB" id="A0A6C0E9G3"/>
<proteinExistence type="predicted"/>
<sequence length="246" mass="28489">MKSLKLTFVDLDGQFTSIIHKELISDPEVSTLFNSIETYSGDIKDFNDKCSNEKGLAYLSSGNSFGFMDYGIDVSYNSDIFPGIEKEVRWDIENVKRRNLFGKAYLPIGSALITKRRSNFLITAPTMWMSQDVSKTNNTKHAFLGVLCVIYLWNHYHPNEIITHLVCPELATGFGKMTLTQSVKQIKNAIYEFDIDKLQPYHFRIFQEIRTYLEENPDVIKEQPNYYQNTQWKQIEPSSILINKID</sequence>
<name>A0A6C0E9G3_9ZZZZ</name>
<dbReference type="SUPFAM" id="SSF52949">
    <property type="entry name" value="Macro domain-like"/>
    <property type="match status" value="1"/>
</dbReference>
<dbReference type="EMBL" id="MN739759">
    <property type="protein sequence ID" value="QHT25220.1"/>
    <property type="molecule type" value="Genomic_DNA"/>
</dbReference>